<dbReference type="InterPro" id="IPR021725">
    <property type="entry name" value="Cdd1"/>
</dbReference>
<gene>
    <name evidence="1" type="ORF">FZC84_17440</name>
</gene>
<protein>
    <submittedName>
        <fullName evidence="1">Pathogenicity locus</fullName>
    </submittedName>
</protein>
<evidence type="ECO:0000313" key="1">
    <source>
        <dbReference type="EMBL" id="TYR97801.1"/>
    </source>
</evidence>
<proteinExistence type="predicted"/>
<reference evidence="1 2" key="1">
    <citation type="submission" date="2019-08" db="EMBL/GenBank/DDBJ databases">
        <title>Bacillus genomes from the desert of Cuatro Cienegas, Coahuila.</title>
        <authorList>
            <person name="Olmedo-Alvarez G."/>
        </authorList>
    </citation>
    <scope>NUCLEOTIDE SEQUENCE [LARGE SCALE GENOMIC DNA]</scope>
    <source>
        <strain evidence="1 2">CH128b_4D</strain>
    </source>
</reference>
<dbReference type="AlphaFoldDB" id="A0A5D4M8E6"/>
<dbReference type="EMBL" id="VTEG01000016">
    <property type="protein sequence ID" value="TYR97801.1"/>
    <property type="molecule type" value="Genomic_DNA"/>
</dbReference>
<name>A0A5D4M8E6_9BACI</name>
<dbReference type="Proteomes" id="UP000325182">
    <property type="component" value="Unassembled WGS sequence"/>
</dbReference>
<evidence type="ECO:0000313" key="2">
    <source>
        <dbReference type="Proteomes" id="UP000325182"/>
    </source>
</evidence>
<dbReference type="Pfam" id="PF11731">
    <property type="entry name" value="Cdd1"/>
    <property type="match status" value="1"/>
</dbReference>
<sequence length="154" mass="18208">MKEKRPKLPLTDEEKRALRKRKIKLCDFHKLELDEIRDSIGVSTERAQALKGLAAFQQVPSIGYELANKLVTHLGYFSLQQMKDENWWEVFHNLELELGCWTDSCVEDQIMCVIHYANHPDSKKQWFDFTSERKLFREQNGYPASRPTIAWHEL</sequence>
<accession>A0A5D4M8E6</accession>
<organism evidence="1 2">
    <name type="scientific">Rossellomorea vietnamensis</name>
    <dbReference type="NCBI Taxonomy" id="218284"/>
    <lineage>
        <taxon>Bacteria</taxon>
        <taxon>Bacillati</taxon>
        <taxon>Bacillota</taxon>
        <taxon>Bacilli</taxon>
        <taxon>Bacillales</taxon>
        <taxon>Bacillaceae</taxon>
        <taxon>Rossellomorea</taxon>
    </lineage>
</organism>
<dbReference type="RefSeq" id="WP_148954695.1">
    <property type="nucleotide sequence ID" value="NZ_VTEG01000016.1"/>
</dbReference>
<comment type="caution">
    <text evidence="1">The sequence shown here is derived from an EMBL/GenBank/DDBJ whole genome shotgun (WGS) entry which is preliminary data.</text>
</comment>